<dbReference type="Proteomes" id="UP001597106">
    <property type="component" value="Unassembled WGS sequence"/>
</dbReference>
<protein>
    <recommendedName>
        <fullName evidence="5 15">CDP-diacylglycerol--glycerol-3-phosphate 3-phosphatidyltransferase</fullName>
        <ecNumber evidence="4 15">2.7.8.5</ecNumber>
    </recommendedName>
</protein>
<feature type="transmembrane region" description="Helical" evidence="17">
    <location>
        <begin position="6"/>
        <end position="27"/>
    </location>
</feature>
<proteinExistence type="inferred from homology"/>
<evidence type="ECO:0000313" key="19">
    <source>
        <dbReference type="Proteomes" id="UP001597106"/>
    </source>
</evidence>
<evidence type="ECO:0000256" key="3">
    <source>
        <dbReference type="ARBA" id="ARBA00010441"/>
    </source>
</evidence>
<feature type="transmembrane region" description="Helical" evidence="17">
    <location>
        <begin position="82"/>
        <end position="107"/>
    </location>
</feature>
<dbReference type="EMBL" id="JBHTJW010000002">
    <property type="protein sequence ID" value="MFD0930439.1"/>
    <property type="molecule type" value="Genomic_DNA"/>
</dbReference>
<evidence type="ECO:0000256" key="6">
    <source>
        <dbReference type="ARBA" id="ARBA00022516"/>
    </source>
</evidence>
<evidence type="ECO:0000256" key="17">
    <source>
        <dbReference type="SAM" id="Phobius"/>
    </source>
</evidence>
<dbReference type="InterPro" id="IPR004570">
    <property type="entry name" value="Phosphatidylglycerol_P_synth"/>
</dbReference>
<dbReference type="PANTHER" id="PTHR14269">
    <property type="entry name" value="CDP-DIACYLGLYCEROL--GLYCEROL-3-PHOSPHATE 3-PHOSPHATIDYLTRANSFERASE-RELATED"/>
    <property type="match status" value="1"/>
</dbReference>
<keyword evidence="9 17" id="KW-1133">Transmembrane helix</keyword>
<evidence type="ECO:0000256" key="12">
    <source>
        <dbReference type="ARBA" id="ARBA00023209"/>
    </source>
</evidence>
<organism evidence="18 19">
    <name type="scientific">Methylophilus glucosoxydans</name>
    <dbReference type="NCBI Taxonomy" id="752553"/>
    <lineage>
        <taxon>Bacteria</taxon>
        <taxon>Pseudomonadati</taxon>
        <taxon>Pseudomonadota</taxon>
        <taxon>Betaproteobacteria</taxon>
        <taxon>Nitrosomonadales</taxon>
        <taxon>Methylophilaceae</taxon>
        <taxon>Methylophilus</taxon>
    </lineage>
</organism>
<dbReference type="PANTHER" id="PTHR14269:SF62">
    <property type="entry name" value="CDP-DIACYLGLYCEROL--GLYCEROL-3-PHOSPHATE 3-PHOSPHATIDYLTRANSFERASE 1, CHLOROPLASTIC"/>
    <property type="match status" value="1"/>
</dbReference>
<dbReference type="Gene3D" id="1.20.120.1760">
    <property type="match status" value="1"/>
</dbReference>
<evidence type="ECO:0000256" key="2">
    <source>
        <dbReference type="ARBA" id="ARBA00005042"/>
    </source>
</evidence>
<evidence type="ECO:0000256" key="11">
    <source>
        <dbReference type="ARBA" id="ARBA00023136"/>
    </source>
</evidence>
<name>A0ABW3GJN2_9PROT</name>
<dbReference type="InterPro" id="IPR048254">
    <property type="entry name" value="CDP_ALCOHOL_P_TRANSF_CS"/>
</dbReference>
<evidence type="ECO:0000256" key="4">
    <source>
        <dbReference type="ARBA" id="ARBA00013170"/>
    </source>
</evidence>
<dbReference type="Pfam" id="PF01066">
    <property type="entry name" value="CDP-OH_P_transf"/>
    <property type="match status" value="1"/>
</dbReference>
<keyword evidence="8 17" id="KW-0812">Transmembrane</keyword>
<keyword evidence="12" id="KW-0594">Phospholipid biosynthesis</keyword>
<evidence type="ECO:0000256" key="10">
    <source>
        <dbReference type="ARBA" id="ARBA00023098"/>
    </source>
</evidence>
<keyword evidence="11 17" id="KW-0472">Membrane</keyword>
<dbReference type="InterPro" id="IPR000462">
    <property type="entry name" value="CDP-OH_P_trans"/>
</dbReference>
<keyword evidence="10" id="KW-0443">Lipid metabolism</keyword>
<feature type="transmembrane region" description="Helical" evidence="17">
    <location>
        <begin position="162"/>
        <end position="182"/>
    </location>
</feature>
<feature type="transmembrane region" description="Helical" evidence="17">
    <location>
        <begin position="128"/>
        <end position="150"/>
    </location>
</feature>
<sequence>MWNVPNILTLLRIAMIPVFVGIFFLPANAIASDGLPAHWVNLTAASVFILASFTDWLDGYWARKYHQMSKFGAFLDPVADKLMVAAALIVLVELHRVGAVVALIIIGREIAISALREWMASIGKSANVAVAMVGKIKTAAQMVAIILLLWFDPLFGINIQWLGEWLIVIAALLTLISMGYYLRAAWPAIRETI</sequence>
<dbReference type="PIRSF" id="PIRSF000847">
    <property type="entry name" value="Phos_ph_gly_syn"/>
    <property type="match status" value="1"/>
</dbReference>
<evidence type="ECO:0000256" key="9">
    <source>
        <dbReference type="ARBA" id="ARBA00022989"/>
    </source>
</evidence>
<keyword evidence="19" id="KW-1185">Reference proteome</keyword>
<dbReference type="InterPro" id="IPR050324">
    <property type="entry name" value="CDP-alcohol_PTase-I"/>
</dbReference>
<reference evidence="19" key="1">
    <citation type="journal article" date="2019" name="Int. J. Syst. Evol. Microbiol.">
        <title>The Global Catalogue of Microorganisms (GCM) 10K type strain sequencing project: providing services to taxonomists for standard genome sequencing and annotation.</title>
        <authorList>
            <consortium name="The Broad Institute Genomics Platform"/>
            <consortium name="The Broad Institute Genome Sequencing Center for Infectious Disease"/>
            <person name="Wu L."/>
            <person name="Ma J."/>
        </authorList>
    </citation>
    <scope>NUCLEOTIDE SEQUENCE [LARGE SCALE GENOMIC DNA]</scope>
    <source>
        <strain evidence="19">CCUG 59685</strain>
    </source>
</reference>
<dbReference type="EC" id="2.7.8.5" evidence="4 15"/>
<dbReference type="NCBIfam" id="TIGR00560">
    <property type="entry name" value="pgsA"/>
    <property type="match status" value="1"/>
</dbReference>
<evidence type="ECO:0000256" key="5">
    <source>
        <dbReference type="ARBA" id="ARBA00014944"/>
    </source>
</evidence>
<evidence type="ECO:0000256" key="7">
    <source>
        <dbReference type="ARBA" id="ARBA00022679"/>
    </source>
</evidence>
<comment type="caution">
    <text evidence="18">The sequence shown here is derived from an EMBL/GenBank/DDBJ whole genome shotgun (WGS) entry which is preliminary data.</text>
</comment>
<feature type="transmembrane region" description="Helical" evidence="17">
    <location>
        <begin position="39"/>
        <end position="62"/>
    </location>
</feature>
<comment type="pathway">
    <text evidence="2">Phospholipid metabolism; phosphatidylglycerol biosynthesis; phosphatidylglycerol from CDP-diacylglycerol: step 1/2.</text>
</comment>
<evidence type="ECO:0000256" key="1">
    <source>
        <dbReference type="ARBA" id="ARBA00004141"/>
    </source>
</evidence>
<accession>A0ABW3GJN2</accession>
<comment type="similarity">
    <text evidence="3 16">Belongs to the CDP-alcohol phosphatidyltransferase class-I family.</text>
</comment>
<dbReference type="GO" id="GO:0008444">
    <property type="term" value="F:CDP-diacylglycerol-glycerol-3-phosphate 3-phosphatidyltransferase activity"/>
    <property type="evidence" value="ECO:0007669"/>
    <property type="project" value="UniProtKB-EC"/>
</dbReference>
<evidence type="ECO:0000256" key="15">
    <source>
        <dbReference type="NCBIfam" id="TIGR00560"/>
    </source>
</evidence>
<dbReference type="RefSeq" id="WP_275354884.1">
    <property type="nucleotide sequence ID" value="NZ_JBHTJW010000002.1"/>
</dbReference>
<keyword evidence="7 16" id="KW-0808">Transferase</keyword>
<evidence type="ECO:0000256" key="14">
    <source>
        <dbReference type="ARBA" id="ARBA00048586"/>
    </source>
</evidence>
<keyword evidence="6" id="KW-0444">Lipid biosynthesis</keyword>
<comment type="catalytic activity">
    <reaction evidence="14">
        <text>a CDP-1,2-diacyl-sn-glycerol + sn-glycerol 3-phosphate = a 1,2-diacyl-sn-glycero-3-phospho-(1'-sn-glycero-3'-phosphate) + CMP + H(+)</text>
        <dbReference type="Rhea" id="RHEA:12593"/>
        <dbReference type="ChEBI" id="CHEBI:15378"/>
        <dbReference type="ChEBI" id="CHEBI:57597"/>
        <dbReference type="ChEBI" id="CHEBI:58332"/>
        <dbReference type="ChEBI" id="CHEBI:60110"/>
        <dbReference type="ChEBI" id="CHEBI:60377"/>
        <dbReference type="EC" id="2.7.8.5"/>
    </reaction>
</comment>
<evidence type="ECO:0000256" key="8">
    <source>
        <dbReference type="ARBA" id="ARBA00022692"/>
    </source>
</evidence>
<evidence type="ECO:0000256" key="13">
    <source>
        <dbReference type="ARBA" id="ARBA00023264"/>
    </source>
</evidence>
<evidence type="ECO:0000313" key="18">
    <source>
        <dbReference type="EMBL" id="MFD0930439.1"/>
    </source>
</evidence>
<evidence type="ECO:0000256" key="16">
    <source>
        <dbReference type="RuleBase" id="RU003750"/>
    </source>
</evidence>
<comment type="subcellular location">
    <subcellularLocation>
        <location evidence="1">Membrane</location>
        <topology evidence="1">Multi-pass membrane protein</topology>
    </subcellularLocation>
</comment>
<dbReference type="InterPro" id="IPR043130">
    <property type="entry name" value="CDP-OH_PTrfase_TM_dom"/>
</dbReference>
<gene>
    <name evidence="18" type="primary">pgsA</name>
    <name evidence="18" type="ORF">ACFQ1T_11705</name>
</gene>
<dbReference type="PROSITE" id="PS00379">
    <property type="entry name" value="CDP_ALCOHOL_P_TRANSF"/>
    <property type="match status" value="1"/>
</dbReference>
<keyword evidence="13" id="KW-1208">Phospholipid metabolism</keyword>